<dbReference type="AlphaFoldDB" id="A0A0E9T0V8"/>
<accession>A0A0E9T0V8</accession>
<protein>
    <submittedName>
        <fullName evidence="1">Uncharacterized protein</fullName>
    </submittedName>
</protein>
<sequence>MPVFNISRLGCGVFPQDKVLG</sequence>
<reference evidence="1" key="2">
    <citation type="journal article" date="2015" name="Fish Shellfish Immunol.">
        <title>Early steps in the European eel (Anguilla anguilla)-Vibrio vulnificus interaction in the gills: Role of the RtxA13 toxin.</title>
        <authorList>
            <person name="Callol A."/>
            <person name="Pajuelo D."/>
            <person name="Ebbesson L."/>
            <person name="Teles M."/>
            <person name="MacKenzie S."/>
            <person name="Amaro C."/>
        </authorList>
    </citation>
    <scope>NUCLEOTIDE SEQUENCE</scope>
</reference>
<evidence type="ECO:0000313" key="1">
    <source>
        <dbReference type="EMBL" id="JAH46570.1"/>
    </source>
</evidence>
<proteinExistence type="predicted"/>
<name>A0A0E9T0V8_ANGAN</name>
<dbReference type="EMBL" id="GBXM01062007">
    <property type="protein sequence ID" value="JAH46570.1"/>
    <property type="molecule type" value="Transcribed_RNA"/>
</dbReference>
<organism evidence="1">
    <name type="scientific">Anguilla anguilla</name>
    <name type="common">European freshwater eel</name>
    <name type="synonym">Muraena anguilla</name>
    <dbReference type="NCBI Taxonomy" id="7936"/>
    <lineage>
        <taxon>Eukaryota</taxon>
        <taxon>Metazoa</taxon>
        <taxon>Chordata</taxon>
        <taxon>Craniata</taxon>
        <taxon>Vertebrata</taxon>
        <taxon>Euteleostomi</taxon>
        <taxon>Actinopterygii</taxon>
        <taxon>Neopterygii</taxon>
        <taxon>Teleostei</taxon>
        <taxon>Anguilliformes</taxon>
        <taxon>Anguillidae</taxon>
        <taxon>Anguilla</taxon>
    </lineage>
</organism>
<reference evidence="1" key="1">
    <citation type="submission" date="2014-11" db="EMBL/GenBank/DDBJ databases">
        <authorList>
            <person name="Amaro Gonzalez C."/>
        </authorList>
    </citation>
    <scope>NUCLEOTIDE SEQUENCE</scope>
</reference>